<evidence type="ECO:0000259" key="1">
    <source>
        <dbReference type="Pfam" id="PF04233"/>
    </source>
</evidence>
<protein>
    <recommendedName>
        <fullName evidence="1">Phage head morphogenesis domain-containing protein</fullName>
    </recommendedName>
</protein>
<evidence type="ECO:0000313" key="3">
    <source>
        <dbReference type="Proteomes" id="UP000615326"/>
    </source>
</evidence>
<organism evidence="2 3">
    <name type="scientific">Acetobacter fallax</name>
    <dbReference type="NCBI Taxonomy" id="1737473"/>
    <lineage>
        <taxon>Bacteria</taxon>
        <taxon>Pseudomonadati</taxon>
        <taxon>Pseudomonadota</taxon>
        <taxon>Alphaproteobacteria</taxon>
        <taxon>Acetobacterales</taxon>
        <taxon>Acetobacteraceae</taxon>
        <taxon>Acetobacter</taxon>
    </lineage>
</organism>
<comment type="caution">
    <text evidence="2">The sequence shown here is derived from an EMBL/GenBank/DDBJ whole genome shotgun (WGS) entry which is preliminary data.</text>
</comment>
<dbReference type="RefSeq" id="WP_173577841.1">
    <property type="nucleotide sequence ID" value="NZ_WOSW01000025.1"/>
</dbReference>
<accession>A0ABX0KBH0</accession>
<name>A0ABX0KBH0_9PROT</name>
<reference evidence="2 3" key="1">
    <citation type="journal article" date="2020" name="Int. J. Syst. Evol. Microbiol.">
        <title>Novel acetic acid bacteria from cider fermentations: Acetobacter conturbans sp. nov. and Acetobacter fallax sp. nov.</title>
        <authorList>
            <person name="Sombolestani A.S."/>
            <person name="Cleenwerck I."/>
            <person name="Cnockaert M."/>
            <person name="Borremans W."/>
            <person name="Wieme A.D."/>
            <person name="De Vuyst L."/>
            <person name="Vandamme P."/>
        </authorList>
    </citation>
    <scope>NUCLEOTIDE SEQUENCE [LARGE SCALE GENOMIC DNA]</scope>
    <source>
        <strain evidence="2 3">LMG 1637</strain>
    </source>
</reference>
<dbReference type="EMBL" id="WOSW01000025">
    <property type="protein sequence ID" value="NHO33320.1"/>
    <property type="molecule type" value="Genomic_DNA"/>
</dbReference>
<dbReference type="Proteomes" id="UP000615326">
    <property type="component" value="Unassembled WGS sequence"/>
</dbReference>
<dbReference type="Pfam" id="PF04233">
    <property type="entry name" value="Phage_Mu_F"/>
    <property type="match status" value="1"/>
</dbReference>
<evidence type="ECO:0000313" key="2">
    <source>
        <dbReference type="EMBL" id="NHO33320.1"/>
    </source>
</evidence>
<gene>
    <name evidence="2" type="ORF">GOB84_12245</name>
</gene>
<keyword evidence="3" id="KW-1185">Reference proteome</keyword>
<sequence length="404" mass="45578">MADDVAYGATLPPSDAIKFFRDKVNVPTERWGEIEAHAHATGFAVAGATSQALLDDFRKAVGKALTDGTTLAEFRTDFDSIVTRRGWEFTGTAGWRADLIYSQNLSNAYSAGNYRQLTTPEALDIFPYWQYQHHVCQHPRHDHEAWGGMILRADDPWWNTHWPPNGWRCHCTVEPVSRADLRRNRWEVGEAPPLDLRSWKNPVSGKTEMIPKGIDPGFQTNPGKLWLEAEKTRAETALKPVQNIDGKLPSRVTPERRQEVQQEQIGRLVTMDMPAGTVEAGTAPEPVTEALKVKTDSVKLSDDTLQKNRVHHREITDEEYGALPKMIAHPEAIVADRKPTSVVMISRREKRLYRIAIKRTQDGHELFLASFNGLSVSDAQRLARNRTMLWGSVPDELESNADDE</sequence>
<dbReference type="InterPro" id="IPR006528">
    <property type="entry name" value="Phage_head_morphogenesis_dom"/>
</dbReference>
<proteinExistence type="predicted"/>
<feature type="domain" description="Phage head morphogenesis" evidence="1">
    <location>
        <begin position="56"/>
        <end position="173"/>
    </location>
</feature>